<keyword evidence="4" id="KW-1185">Reference proteome</keyword>
<dbReference type="EMBL" id="JAQKAB010000007">
    <property type="protein sequence ID" value="MDA7027326.1"/>
    <property type="molecule type" value="Genomic_DNA"/>
</dbReference>
<organism evidence="3 4">
    <name type="scientific">Bacillus changyiensis</name>
    <dbReference type="NCBI Taxonomy" id="3004103"/>
    <lineage>
        <taxon>Bacteria</taxon>
        <taxon>Bacillati</taxon>
        <taxon>Bacillota</taxon>
        <taxon>Bacilli</taxon>
        <taxon>Bacillales</taxon>
        <taxon>Bacillaceae</taxon>
        <taxon>Bacillus</taxon>
    </lineage>
</organism>
<evidence type="ECO:0000256" key="1">
    <source>
        <dbReference type="SAM" id="MobiDB-lite"/>
    </source>
</evidence>
<evidence type="ECO:0000259" key="2">
    <source>
        <dbReference type="Pfam" id="PF02342"/>
    </source>
</evidence>
<evidence type="ECO:0000313" key="4">
    <source>
        <dbReference type="Proteomes" id="UP001211894"/>
    </source>
</evidence>
<dbReference type="RefSeq" id="WP_271341192.1">
    <property type="nucleotide sequence ID" value="NZ_JAQKAB010000007.1"/>
</dbReference>
<dbReference type="Proteomes" id="UP001211894">
    <property type="component" value="Unassembled WGS sequence"/>
</dbReference>
<dbReference type="Gene3D" id="2.60.60.30">
    <property type="entry name" value="sav2460 like domains"/>
    <property type="match status" value="1"/>
</dbReference>
<dbReference type="PANTHER" id="PTHR32097">
    <property type="entry name" value="CAMP-BINDING PROTEIN 1-RELATED"/>
    <property type="match status" value="1"/>
</dbReference>
<name>A0ABT4X4W1_9BACI</name>
<feature type="region of interest" description="Disordered" evidence="1">
    <location>
        <begin position="81"/>
        <end position="100"/>
    </location>
</feature>
<accession>A0ABT4X4W1</accession>
<protein>
    <submittedName>
        <fullName evidence="3">TerD family protein</fullName>
    </submittedName>
</protein>
<gene>
    <name evidence="3" type="ORF">PJ311_11970</name>
</gene>
<comment type="caution">
    <text evidence="3">The sequence shown here is derived from an EMBL/GenBank/DDBJ whole genome shotgun (WGS) entry which is preliminary data.</text>
</comment>
<dbReference type="PANTHER" id="PTHR32097:SF17">
    <property type="entry name" value="CAMP-BINDING PROTEIN 1-RELATED"/>
    <property type="match status" value="1"/>
</dbReference>
<dbReference type="Pfam" id="PF02342">
    <property type="entry name" value="TerD"/>
    <property type="match status" value="1"/>
</dbReference>
<sequence length="201" mass="22203">MSSPQGNQSFANSITLVKGQKFDLTKGNPSLDQIQIGLGWDLRFDGVSYDLDAELFLLDQTGRVQSPHHFIFYNNPLSPDGAVQHSGDNTSGQGEGDDESITVQLSKISPDIQRIAITVTIHDANSKRQNFGQVANAYIRVINRQNNTEICKFNLTDDYSTSISIIFAELYRHNGEWKFNALGEGSSLDLSGICNRFGLSL</sequence>
<dbReference type="CDD" id="cd06974">
    <property type="entry name" value="TerD_like"/>
    <property type="match status" value="1"/>
</dbReference>
<feature type="domain" description="TerD" evidence="2">
    <location>
        <begin position="14"/>
        <end position="197"/>
    </location>
</feature>
<evidence type="ECO:0000313" key="3">
    <source>
        <dbReference type="EMBL" id="MDA7027326.1"/>
    </source>
</evidence>
<reference evidence="3 4" key="1">
    <citation type="submission" date="2023-01" db="EMBL/GenBank/DDBJ databases">
        <title>Bacillus changyiensis sp. nov., isolated from a coastal deposit.</title>
        <authorList>
            <person name="Xiao G."/>
            <person name="Lai Q."/>
            <person name="Hu Z."/>
            <person name="Shao Z."/>
        </authorList>
    </citation>
    <scope>NUCLEOTIDE SEQUENCE [LARGE SCALE GENOMIC DNA]</scope>
    <source>
        <strain evidence="3 4">CLL-7-23</strain>
    </source>
</reference>
<dbReference type="InterPro" id="IPR051324">
    <property type="entry name" value="Stress/Tellurium_Resist"/>
</dbReference>
<proteinExistence type="predicted"/>
<dbReference type="InterPro" id="IPR003325">
    <property type="entry name" value="TerD"/>
</dbReference>